<dbReference type="InterPro" id="IPR008207">
    <property type="entry name" value="Sig_transdc_His_kin_Hpt_dom"/>
</dbReference>
<organism evidence="4 5">
    <name type="scientific">Shewanella algicola</name>
    <dbReference type="NCBI Taxonomy" id="640633"/>
    <lineage>
        <taxon>Bacteria</taxon>
        <taxon>Pseudomonadati</taxon>
        <taxon>Pseudomonadota</taxon>
        <taxon>Gammaproteobacteria</taxon>
        <taxon>Alteromonadales</taxon>
        <taxon>Shewanellaceae</taxon>
        <taxon>Shewanella</taxon>
    </lineage>
</organism>
<dbReference type="InterPro" id="IPR036641">
    <property type="entry name" value="HPT_dom_sf"/>
</dbReference>
<comment type="caution">
    <text evidence="4">The sequence shown here is derived from an EMBL/GenBank/DDBJ whole genome shotgun (WGS) entry which is preliminary data.</text>
</comment>
<dbReference type="Pfam" id="PF01627">
    <property type="entry name" value="Hpt"/>
    <property type="match status" value="1"/>
</dbReference>
<reference evidence="4" key="1">
    <citation type="submission" date="2022-01" db="EMBL/GenBank/DDBJ databases">
        <title>Whole genome-based taxonomy of the Shewanellaceae.</title>
        <authorList>
            <person name="Martin-Rodriguez A.J."/>
        </authorList>
    </citation>
    <scope>NUCLEOTIDE SEQUENCE</scope>
    <source>
        <strain evidence="4">DSM 23803</strain>
    </source>
</reference>
<dbReference type="Proteomes" id="UP001139408">
    <property type="component" value="Unassembled WGS sequence"/>
</dbReference>
<proteinExistence type="predicted"/>
<dbReference type="EMBL" id="JAKILJ010000007">
    <property type="protein sequence ID" value="MCL1104579.1"/>
    <property type="molecule type" value="Genomic_DNA"/>
</dbReference>
<dbReference type="RefSeq" id="WP_188924240.1">
    <property type="nucleotide sequence ID" value="NZ_BMQI01000008.1"/>
</dbReference>
<feature type="domain" description="HPt" evidence="3">
    <location>
        <begin position="31"/>
        <end position="133"/>
    </location>
</feature>
<dbReference type="Gene3D" id="1.20.120.160">
    <property type="entry name" value="HPT domain"/>
    <property type="match status" value="1"/>
</dbReference>
<keyword evidence="2" id="KW-0597">Phosphoprotein</keyword>
<gene>
    <name evidence="4" type="ORF">L2749_04805</name>
</gene>
<sequence length="227" mass="24665">MTTTHKVGTELSVSGVKPTTLAELLSPFAGNEAFYRRLIAIFEKNLSLQLLDIKQLAAQRNMSELLVLIHTLKGTAGTTGLASLHLALHDWERKLTELDTTTEATRCYANVGQHIADIAHAELAHIHALLATSALESPLAKTEQSTETLSLVQLTDELDVLHQHLLRGNLNAVDYCQALQAKLAVNSPLANDLTIDLTILCDTIEELNFDDALIRLSALAATIKSQG</sequence>
<evidence type="ECO:0000256" key="2">
    <source>
        <dbReference type="PROSITE-ProRule" id="PRU00110"/>
    </source>
</evidence>
<evidence type="ECO:0000256" key="1">
    <source>
        <dbReference type="ARBA" id="ARBA00023012"/>
    </source>
</evidence>
<evidence type="ECO:0000259" key="3">
    <source>
        <dbReference type="PROSITE" id="PS50894"/>
    </source>
</evidence>
<keyword evidence="5" id="KW-1185">Reference proteome</keyword>
<evidence type="ECO:0000313" key="5">
    <source>
        <dbReference type="Proteomes" id="UP001139408"/>
    </source>
</evidence>
<dbReference type="GO" id="GO:0004672">
    <property type="term" value="F:protein kinase activity"/>
    <property type="evidence" value="ECO:0007669"/>
    <property type="project" value="UniProtKB-ARBA"/>
</dbReference>
<protein>
    <submittedName>
        <fullName evidence="4">Hpt domain-containing protein</fullName>
    </submittedName>
</protein>
<dbReference type="PROSITE" id="PS50894">
    <property type="entry name" value="HPT"/>
    <property type="match status" value="1"/>
</dbReference>
<dbReference type="AlphaFoldDB" id="A0A9X1Z695"/>
<dbReference type="GO" id="GO:0000160">
    <property type="term" value="P:phosphorelay signal transduction system"/>
    <property type="evidence" value="ECO:0007669"/>
    <property type="project" value="UniProtKB-KW"/>
</dbReference>
<evidence type="ECO:0000313" key="4">
    <source>
        <dbReference type="EMBL" id="MCL1104579.1"/>
    </source>
</evidence>
<accession>A0A9X1Z695</accession>
<keyword evidence="1" id="KW-0902">Two-component regulatory system</keyword>
<name>A0A9X1Z695_9GAMM</name>
<feature type="modified residue" description="Phosphohistidine" evidence="2">
    <location>
        <position position="70"/>
    </location>
</feature>
<dbReference type="SUPFAM" id="SSF47226">
    <property type="entry name" value="Histidine-containing phosphotransfer domain, HPT domain"/>
    <property type="match status" value="1"/>
</dbReference>